<organism evidence="1 2">
    <name type="scientific">Streptococcus panodentis</name>
    <dbReference type="NCBI Taxonomy" id="1581472"/>
    <lineage>
        <taxon>Bacteria</taxon>
        <taxon>Bacillati</taxon>
        <taxon>Bacillota</taxon>
        <taxon>Bacilli</taxon>
        <taxon>Lactobacillales</taxon>
        <taxon>Streptococcaceae</taxon>
        <taxon>Streptococcus</taxon>
    </lineage>
</organism>
<sequence length="84" mass="9757">MFITVQGKFINVNHIVMVEKVNEKCSKIFLSYQSAPILISLSHASILGKIHRSLGILDENEEDKMPSLQDMYDWEVAERRQDYD</sequence>
<proteinExistence type="predicted"/>
<dbReference type="RefSeq" id="WP_209551384.1">
    <property type="nucleotide sequence ID" value="NZ_QFAY01000013.1"/>
</dbReference>
<name>A0ABS5AZK7_9STRE</name>
<evidence type="ECO:0000313" key="1">
    <source>
        <dbReference type="EMBL" id="MBP2621139.1"/>
    </source>
</evidence>
<comment type="caution">
    <text evidence="1">The sequence shown here is derived from an EMBL/GenBank/DDBJ whole genome shotgun (WGS) entry which is preliminary data.</text>
</comment>
<gene>
    <name evidence="1" type="ORF">DHL47_07385</name>
</gene>
<dbReference type="EMBL" id="QFAY01000013">
    <property type="protein sequence ID" value="MBP2621139.1"/>
    <property type="molecule type" value="Genomic_DNA"/>
</dbReference>
<protein>
    <submittedName>
        <fullName evidence="1">Uncharacterized protein</fullName>
    </submittedName>
</protein>
<keyword evidence="2" id="KW-1185">Reference proteome</keyword>
<reference evidence="1 2" key="1">
    <citation type="submission" date="2018-05" db="EMBL/GenBank/DDBJ databases">
        <title>Draft genome sequence of Streptococcus panodentis CCUG 70867T.</title>
        <authorList>
            <person name="Salva-Serra F."/>
            <person name="Mendez V."/>
            <person name="Jaen-Luchoro D."/>
            <person name="Gonzales-Siles L."/>
            <person name="Karlsson R."/>
            <person name="Engstrom-Jakobsson H."/>
            <person name="Busquets A."/>
            <person name="Gomila M."/>
            <person name="Pineiro-Iglesias B."/>
            <person name="Bennasar-Figueras A."/>
            <person name="Seeger M."/>
            <person name="Moore E."/>
        </authorList>
    </citation>
    <scope>NUCLEOTIDE SEQUENCE [LARGE SCALE GENOMIC DNA]</scope>
    <source>
        <strain evidence="1 2">CCUG 70867</strain>
    </source>
</reference>
<evidence type="ECO:0000313" key="2">
    <source>
        <dbReference type="Proteomes" id="UP001519349"/>
    </source>
</evidence>
<accession>A0ABS5AZK7</accession>
<dbReference type="Proteomes" id="UP001519349">
    <property type="component" value="Unassembled WGS sequence"/>
</dbReference>